<dbReference type="InterPro" id="IPR044840">
    <property type="entry name" value="Nup188"/>
</dbReference>
<evidence type="ECO:0000313" key="10">
    <source>
        <dbReference type="EMBL" id="KAJ3483790.1"/>
    </source>
</evidence>
<comment type="caution">
    <text evidence="10">The sequence shown here is derived from an EMBL/GenBank/DDBJ whole genome shotgun (WGS) entry which is preliminary data.</text>
</comment>
<accession>A0AAD5V1W7</accession>
<organism evidence="10 11">
    <name type="scientific">Meripilus lineatus</name>
    <dbReference type="NCBI Taxonomy" id="2056292"/>
    <lineage>
        <taxon>Eukaryota</taxon>
        <taxon>Fungi</taxon>
        <taxon>Dikarya</taxon>
        <taxon>Basidiomycota</taxon>
        <taxon>Agaricomycotina</taxon>
        <taxon>Agaricomycetes</taxon>
        <taxon>Polyporales</taxon>
        <taxon>Meripilaceae</taxon>
        <taxon>Meripilus</taxon>
    </lineage>
</organism>
<reference evidence="10" key="1">
    <citation type="submission" date="2022-07" db="EMBL/GenBank/DDBJ databases">
        <title>Genome Sequence of Physisporinus lineatus.</title>
        <authorList>
            <person name="Buettner E."/>
        </authorList>
    </citation>
    <scope>NUCLEOTIDE SEQUENCE</scope>
    <source>
        <strain evidence="10">VT162</strain>
    </source>
</reference>
<keyword evidence="5" id="KW-0811">Translocation</keyword>
<feature type="compositionally biased region" description="Basic and acidic residues" evidence="8">
    <location>
        <begin position="2056"/>
        <end position="2071"/>
    </location>
</feature>
<keyword evidence="11" id="KW-1185">Reference proteome</keyword>
<dbReference type="GO" id="GO:0006606">
    <property type="term" value="P:protein import into nucleus"/>
    <property type="evidence" value="ECO:0007669"/>
    <property type="project" value="TreeGrafter"/>
</dbReference>
<evidence type="ECO:0000256" key="2">
    <source>
        <dbReference type="ARBA" id="ARBA00022448"/>
    </source>
</evidence>
<keyword evidence="6" id="KW-0906">Nuclear pore complex</keyword>
<feature type="compositionally biased region" description="Basic and acidic residues" evidence="8">
    <location>
        <begin position="132"/>
        <end position="144"/>
    </location>
</feature>
<gene>
    <name evidence="10" type="ORF">NLI96_g6075</name>
</gene>
<dbReference type="PANTHER" id="PTHR31431:SF1">
    <property type="entry name" value="NUCLEOPORIN NUP188"/>
    <property type="match status" value="1"/>
</dbReference>
<dbReference type="GO" id="GO:0017056">
    <property type="term" value="F:structural constituent of nuclear pore"/>
    <property type="evidence" value="ECO:0007669"/>
    <property type="project" value="InterPro"/>
</dbReference>
<dbReference type="Pfam" id="PF21093">
    <property type="entry name" value="Nup188_N-subdom_III"/>
    <property type="match status" value="1"/>
</dbReference>
<dbReference type="EMBL" id="JANAWD010000214">
    <property type="protein sequence ID" value="KAJ3483790.1"/>
    <property type="molecule type" value="Genomic_DNA"/>
</dbReference>
<dbReference type="Gene3D" id="1.25.10.70">
    <property type="match status" value="1"/>
</dbReference>
<feature type="compositionally biased region" description="Low complexity" evidence="8">
    <location>
        <begin position="117"/>
        <end position="128"/>
    </location>
</feature>
<evidence type="ECO:0000256" key="7">
    <source>
        <dbReference type="ARBA" id="ARBA00023242"/>
    </source>
</evidence>
<proteinExistence type="predicted"/>
<dbReference type="GO" id="GO:0051028">
    <property type="term" value="P:mRNA transport"/>
    <property type="evidence" value="ECO:0007669"/>
    <property type="project" value="UniProtKB-KW"/>
</dbReference>
<evidence type="ECO:0000256" key="1">
    <source>
        <dbReference type="ARBA" id="ARBA00004567"/>
    </source>
</evidence>
<dbReference type="InterPro" id="IPR048883">
    <property type="entry name" value="Nup188_N-subdom_III"/>
</dbReference>
<dbReference type="GO" id="GO:0044611">
    <property type="term" value="C:nuclear pore inner ring"/>
    <property type="evidence" value="ECO:0007669"/>
    <property type="project" value="TreeGrafter"/>
</dbReference>
<evidence type="ECO:0000259" key="9">
    <source>
        <dbReference type="Pfam" id="PF21093"/>
    </source>
</evidence>
<feature type="domain" description="Nucleoporin Nup188 N-terminal subdomain III" evidence="9">
    <location>
        <begin position="779"/>
        <end position="1040"/>
    </location>
</feature>
<evidence type="ECO:0000256" key="8">
    <source>
        <dbReference type="SAM" id="MobiDB-lite"/>
    </source>
</evidence>
<keyword evidence="2" id="KW-0813">Transport</keyword>
<comment type="subcellular location">
    <subcellularLocation>
        <location evidence="1">Nucleus</location>
        <location evidence="1">Nuclear pore complex</location>
    </subcellularLocation>
</comment>
<evidence type="ECO:0000256" key="4">
    <source>
        <dbReference type="ARBA" id="ARBA00022927"/>
    </source>
</evidence>
<keyword evidence="3" id="KW-0509">mRNA transport</keyword>
<keyword evidence="4" id="KW-0653">Protein transport</keyword>
<evidence type="ECO:0000256" key="6">
    <source>
        <dbReference type="ARBA" id="ARBA00023132"/>
    </source>
</evidence>
<keyword evidence="7" id="KW-0539">Nucleus</keyword>
<protein>
    <recommendedName>
        <fullName evidence="9">Nucleoporin Nup188 N-terminal subdomain III domain-containing protein</fullName>
    </recommendedName>
</protein>
<evidence type="ECO:0000256" key="3">
    <source>
        <dbReference type="ARBA" id="ARBA00022816"/>
    </source>
</evidence>
<feature type="region of interest" description="Disordered" evidence="8">
    <location>
        <begin position="2048"/>
        <end position="2079"/>
    </location>
</feature>
<sequence length="2137" mass="235610">MSGGSSERSNIVDITYQQLHTILSGHIENRGKEDLTEILKPRIDNLKSISSPFGSPSEESKKKIESGSVVLKDGVTLQVDDNDKPYIFAVSSTFHIDQVQALILLRLFLYNVGLSSNSESAQNSRSNSLGQLDKDNDKQRAIEDKKTSVDDSIVELLEAFTPFYHSERLSILRCLIPLFRSRAIDAVEPIGETANDILPLLIPAPKAFASSLMTEYFKKSRTPLPKGLDVVPRKASEWVKQNAREQLVLLEVLFWTMWEYAGCDGELVLKIYETAYTTNLGSHQANGNLLLDDEGSQILQDAAALWILLTIEVLELERVAEPGGMEIAVGQSSATGIDNDDGLEEDIYWNSPTHLEKIHNLVVSHEGSQFACTYLAWSFVLSKITQFFEKSKEIPPSYSKFLGLITPATRMDNRSYKEREPVWLLMAKSCLDADAGLFRLLLTMLTSSPVYVTAVAWRTGSTITDPNAVAYRSVLKGLVIALVELVPIEHIPNFDLLVEVWLALFGRSESKSIEGISRQYWLSDYPLDISRRAIFDVARSRFPIQPKPLIRLLRSMTASGFLDTDPLSTSDGGNEGERLTEDRVVCAERVFEFLKEMSSFTQVVPLSACMGGHALYEKVPERYTSASSSAGPTCLSYVNSRELKLPGGSTLPPRTVGRLLSGDLGEFVVIGWNHSHSGWKVLLEFLTDYVWRRRMSSGGSAYHDVSFGRRQDPEHPYLRLEDVGVEMNEAGDEDLVTDILDLIRSVVQGNEGLAESVLEELENGEPVVVHVMQSSSDSTPPDLVQLTTMILEEALSRSNSRQQSRNSSRQTTIPTRLITSAMSVLSALLALPKYSNRVWLYIRSTASLFGSDRNIGVASSVLSSERLTGHYTMTLSLLNLVQSLFLEASTSLLSVLQTNPKLQQVKEEVLLRAARFVHSEIWIEFGGWKYVQVGDKFEIGRRVAAFYGDVLKHSGVGGVNSKPESDAGRPFGNLAKCIADALLGRATISAVYPIVSTIMNSGAILNWLYEGRRYGDARRLIYLLESHLSLARQLLNWKVQAGGLAANGLSLLEQAFCTREVGMAGSGILSSSLGFIPSASSIAAGATTTKRLDPIDALAALVKERGMGTTVPVQAMQVLFSLCASLSASSGGGHTITGSPTTIIGHLSDPEATVGSMVRIVQHPYDEIELRNAVWNFITLAVDKEPALAGLFVTGHFRVPSFKGKEKEVIEDKDNGKGKGKEKEGDVIGKTTSALGVAYNILSKWKGIWEANPQLLASLLRFLDVVWEHGHEHKVALEPYRQDASFFGFLAEIVQEELGPIPDDRLDHFHHMSNGDPSAELNEAVQVHAYRTIVKAHALHILGLDIKMALQAQGKAVKVPQKPLSYTAVQDIFRSEDSLTDFIGEAASRTYDPSLHDEFLSKTKTFLSALELDHLQSQDPIVERFFGNNFAFSLDLLQVRLEPFFGSFEEECAEVTELLASMNLNLSIAQAQTTLTQSWQHFLLQVVPFVRGDQTVRPVLLANAASISGDIANEKRSGDMMSTVHNARLSLLLAILEVAWFSTTDKPDEVREFVALVKNLRGIILNPAQPPAKSFLGKFSVPFHRSVLQIAYFCAKHCRSLANRSKALNADQRLTIGSTLEAILDIVIDALRLAFDSARINFDLDLDQDMELLVAVFEQCTRLDLNPSPVRWLTKCQETDVIRASLQLVSRMDLVGFSDLTLLRSRKQPLYAPHVLAFHTALAGITASAERLASEGVLAAYSENPLSNAIKSGSIDVVIPEIPGERSPAHISYCTMLAVVAGVATALGRHGHYFDSDACGLAQLYGDQIHRALSWTIDDSLTLPLLEEIEQTINLFSAIAQGSVASGRTDVVQRTLSLFNEDSLLLLQQLNYALTHPNHLASVFEPITAGERTRFEADSKGNASLSSPLEMINPMKRPFLARLVHRLLGLSSSILSTLTSISDAETILVGEFEDWPDTRILIVPHSKVVLGEPASVGTLLELGNCSLDVLRQLVDRPSLQSITPPAPELDKPLDVRDSVVVTRRNLESVLLYVTTQLAIWLTRSELDSGSNEMETEDHSFNDPRNLDTPDRRTKHKSMSMAERLRRGMSGEMAADVQALLMRARPVVTKSDPILGKKSVDLLPILSRFVQERILSSA</sequence>
<evidence type="ECO:0000256" key="5">
    <source>
        <dbReference type="ARBA" id="ARBA00023010"/>
    </source>
</evidence>
<dbReference type="GO" id="GO:0006405">
    <property type="term" value="P:RNA export from nucleus"/>
    <property type="evidence" value="ECO:0007669"/>
    <property type="project" value="TreeGrafter"/>
</dbReference>
<dbReference type="Proteomes" id="UP001212997">
    <property type="component" value="Unassembled WGS sequence"/>
</dbReference>
<dbReference type="PANTHER" id="PTHR31431">
    <property type="entry name" value="NUCLEOPORIN NUP188 HOMOLOG"/>
    <property type="match status" value="1"/>
</dbReference>
<feature type="region of interest" description="Disordered" evidence="8">
    <location>
        <begin position="117"/>
        <end position="144"/>
    </location>
</feature>
<evidence type="ECO:0000313" key="11">
    <source>
        <dbReference type="Proteomes" id="UP001212997"/>
    </source>
</evidence>
<name>A0AAD5V1W7_9APHY</name>